<dbReference type="KEGG" id="pmar:B0X71_18285"/>
<proteinExistence type="predicted"/>
<name>A0A1Q2L468_9BACL</name>
<dbReference type="EMBL" id="CP019640">
    <property type="protein sequence ID" value="AQQ54857.1"/>
    <property type="molecule type" value="Genomic_DNA"/>
</dbReference>
<sequence>MNEKRNETIYEVQMSDKEVEAILHAFKVTRSEMGFTQTDKQLIKKLAQLDGRFLAYVKDQNWFPGSFK</sequence>
<evidence type="ECO:0000313" key="1">
    <source>
        <dbReference type="EMBL" id="AQQ54857.1"/>
    </source>
</evidence>
<accession>A0A1Q2L468</accession>
<dbReference type="RefSeq" id="WP_077590759.1">
    <property type="nucleotide sequence ID" value="NZ_CP019640.1"/>
</dbReference>
<protein>
    <submittedName>
        <fullName evidence="1">Uncharacterized protein</fullName>
    </submittedName>
</protein>
<reference evidence="1 2" key="1">
    <citation type="submission" date="2017-02" db="EMBL/GenBank/DDBJ databases">
        <title>The complete genomic sequence of a novel cold adapted crude oil-degrading bacterium Planococcus qaidamina Y42.</title>
        <authorList>
            <person name="Yang R."/>
        </authorList>
    </citation>
    <scope>NUCLEOTIDE SEQUENCE [LARGE SCALE GENOMIC DNA]</scope>
    <source>
        <strain evidence="1 2">Y42</strain>
    </source>
</reference>
<dbReference type="AlphaFoldDB" id="A0A1Q2L468"/>
<dbReference type="Proteomes" id="UP000188184">
    <property type="component" value="Chromosome"/>
</dbReference>
<gene>
    <name evidence="1" type="ORF">B0X71_18285</name>
</gene>
<organism evidence="1 2">
    <name type="scientific">Planococcus lenghuensis</name>
    <dbReference type="NCBI Taxonomy" id="2213202"/>
    <lineage>
        <taxon>Bacteria</taxon>
        <taxon>Bacillati</taxon>
        <taxon>Bacillota</taxon>
        <taxon>Bacilli</taxon>
        <taxon>Bacillales</taxon>
        <taxon>Caryophanaceae</taxon>
        <taxon>Planococcus</taxon>
    </lineage>
</organism>
<evidence type="ECO:0000313" key="2">
    <source>
        <dbReference type="Proteomes" id="UP000188184"/>
    </source>
</evidence>
<dbReference type="OrthoDB" id="9860449at2"/>
<keyword evidence="2" id="KW-1185">Reference proteome</keyword>